<keyword evidence="2" id="KW-1185">Reference proteome</keyword>
<evidence type="ECO:0000313" key="1">
    <source>
        <dbReference type="EMBL" id="KAI8541010.1"/>
    </source>
</evidence>
<gene>
    <name evidence="1" type="ORF">RHMOL_Rhmol08G0029700</name>
</gene>
<proteinExistence type="predicted"/>
<comment type="caution">
    <text evidence="1">The sequence shown here is derived from an EMBL/GenBank/DDBJ whole genome shotgun (WGS) entry which is preliminary data.</text>
</comment>
<sequence length="151" mass="16864">MPPIVLDPDIVKHGPVRDFNSQWGQRGSNTRYDAVYIKSHVVSIRIKNLPDVVQLNGDQLVFREAVRGVVGKAQILAETVGRKGAVRGYEEGQPFAPEGGTPHVDVKEEGGIERGDRVSLFPQPEWFFQRHSSSLRREFRGRVGSIGVRYG</sequence>
<organism evidence="1 2">
    <name type="scientific">Rhododendron molle</name>
    <name type="common">Chinese azalea</name>
    <name type="synonym">Azalea mollis</name>
    <dbReference type="NCBI Taxonomy" id="49168"/>
    <lineage>
        <taxon>Eukaryota</taxon>
        <taxon>Viridiplantae</taxon>
        <taxon>Streptophyta</taxon>
        <taxon>Embryophyta</taxon>
        <taxon>Tracheophyta</taxon>
        <taxon>Spermatophyta</taxon>
        <taxon>Magnoliopsida</taxon>
        <taxon>eudicotyledons</taxon>
        <taxon>Gunneridae</taxon>
        <taxon>Pentapetalae</taxon>
        <taxon>asterids</taxon>
        <taxon>Ericales</taxon>
        <taxon>Ericaceae</taxon>
        <taxon>Ericoideae</taxon>
        <taxon>Rhodoreae</taxon>
        <taxon>Rhododendron</taxon>
    </lineage>
</organism>
<protein>
    <submittedName>
        <fullName evidence="1">Uncharacterized protein</fullName>
    </submittedName>
</protein>
<name>A0ACC0MJ68_RHOML</name>
<reference evidence="1" key="1">
    <citation type="submission" date="2022-02" db="EMBL/GenBank/DDBJ databases">
        <title>Plant Genome Project.</title>
        <authorList>
            <person name="Zhang R.-G."/>
        </authorList>
    </citation>
    <scope>NUCLEOTIDE SEQUENCE</scope>
    <source>
        <strain evidence="1">AT1</strain>
    </source>
</reference>
<dbReference type="EMBL" id="CM046395">
    <property type="protein sequence ID" value="KAI8541010.1"/>
    <property type="molecule type" value="Genomic_DNA"/>
</dbReference>
<evidence type="ECO:0000313" key="2">
    <source>
        <dbReference type="Proteomes" id="UP001062846"/>
    </source>
</evidence>
<dbReference type="Proteomes" id="UP001062846">
    <property type="component" value="Chromosome 8"/>
</dbReference>
<accession>A0ACC0MJ68</accession>